<gene>
    <name evidence="7" type="ORF">ACFS5N_06985</name>
</gene>
<dbReference type="InterPro" id="IPR000601">
    <property type="entry name" value="PKD_dom"/>
</dbReference>
<dbReference type="InterPro" id="IPR013783">
    <property type="entry name" value="Ig-like_fold"/>
</dbReference>
<dbReference type="RefSeq" id="WP_377183622.1">
    <property type="nucleotide sequence ID" value="NZ_JBHUPD010000001.1"/>
</dbReference>
<dbReference type="NCBIfam" id="TIGR04131">
    <property type="entry name" value="Bac_Flav_CTERM"/>
    <property type="match status" value="1"/>
</dbReference>
<organism evidence="7 8">
    <name type="scientific">Mucilaginibacter ximonensis</name>
    <dbReference type="NCBI Taxonomy" id="538021"/>
    <lineage>
        <taxon>Bacteria</taxon>
        <taxon>Pseudomonadati</taxon>
        <taxon>Bacteroidota</taxon>
        <taxon>Sphingobacteriia</taxon>
        <taxon>Sphingobacteriales</taxon>
        <taxon>Sphingobacteriaceae</taxon>
        <taxon>Mucilaginibacter</taxon>
    </lineage>
</organism>
<dbReference type="CDD" id="cd00146">
    <property type="entry name" value="PKD"/>
    <property type="match status" value="3"/>
</dbReference>
<evidence type="ECO:0000313" key="8">
    <source>
        <dbReference type="Proteomes" id="UP001597557"/>
    </source>
</evidence>
<comment type="subcellular location">
    <subcellularLocation>
        <location evidence="1">Membrane</location>
        <topology evidence="1">Multi-pass membrane protein</topology>
    </subcellularLocation>
</comment>
<dbReference type="SMART" id="SM00089">
    <property type="entry name" value="PKD"/>
    <property type="match status" value="4"/>
</dbReference>
<accession>A0ABW5Y9Z6</accession>
<evidence type="ECO:0000256" key="4">
    <source>
        <dbReference type="ARBA" id="ARBA00022989"/>
    </source>
</evidence>
<keyword evidence="5" id="KW-0472">Membrane</keyword>
<dbReference type="Gene3D" id="2.60.120.260">
    <property type="entry name" value="Galactose-binding domain-like"/>
    <property type="match status" value="1"/>
</dbReference>
<evidence type="ECO:0000259" key="6">
    <source>
        <dbReference type="PROSITE" id="PS50093"/>
    </source>
</evidence>
<dbReference type="InterPro" id="IPR022409">
    <property type="entry name" value="PKD/Chitinase_dom"/>
</dbReference>
<dbReference type="InterPro" id="IPR026341">
    <property type="entry name" value="T9SS_type_B"/>
</dbReference>
<dbReference type="Proteomes" id="UP001597557">
    <property type="component" value="Unassembled WGS sequence"/>
</dbReference>
<proteinExistence type="predicted"/>
<feature type="domain" description="PKD" evidence="6">
    <location>
        <begin position="405"/>
        <end position="489"/>
    </location>
</feature>
<comment type="caution">
    <text evidence="7">The sequence shown here is derived from an EMBL/GenBank/DDBJ whole genome shotgun (WGS) entry which is preliminary data.</text>
</comment>
<evidence type="ECO:0000313" key="7">
    <source>
        <dbReference type="EMBL" id="MFD2872204.1"/>
    </source>
</evidence>
<evidence type="ECO:0000256" key="1">
    <source>
        <dbReference type="ARBA" id="ARBA00004141"/>
    </source>
</evidence>
<dbReference type="PANTHER" id="PTHR46730">
    <property type="entry name" value="POLYCYSTIN-1"/>
    <property type="match status" value="1"/>
</dbReference>
<dbReference type="PANTHER" id="PTHR46730:SF4">
    <property type="entry name" value="POLYCYSTIC KIDNEY DISEASE PROTEIN 1-LIKE 1"/>
    <property type="match status" value="1"/>
</dbReference>
<keyword evidence="4" id="KW-1133">Transmembrane helix</keyword>
<dbReference type="Pfam" id="PF18911">
    <property type="entry name" value="PKD_4"/>
    <property type="match status" value="3"/>
</dbReference>
<keyword evidence="2" id="KW-0812">Transmembrane</keyword>
<evidence type="ECO:0000256" key="5">
    <source>
        <dbReference type="ARBA" id="ARBA00023136"/>
    </source>
</evidence>
<keyword evidence="3" id="KW-0677">Repeat</keyword>
<dbReference type="InterPro" id="IPR035986">
    <property type="entry name" value="PKD_dom_sf"/>
</dbReference>
<dbReference type="Gene3D" id="2.60.40.10">
    <property type="entry name" value="Immunoglobulins"/>
    <property type="match status" value="4"/>
</dbReference>
<evidence type="ECO:0000256" key="3">
    <source>
        <dbReference type="ARBA" id="ARBA00022737"/>
    </source>
</evidence>
<name>A0ABW5Y9Z6_9SPHI</name>
<dbReference type="SUPFAM" id="SSF49299">
    <property type="entry name" value="PKD domain"/>
    <property type="match status" value="4"/>
</dbReference>
<dbReference type="Pfam" id="PF13585">
    <property type="entry name" value="CHU_C"/>
    <property type="match status" value="1"/>
</dbReference>
<protein>
    <submittedName>
        <fullName evidence="7">PKD domain-containing protein</fullName>
    </submittedName>
</protein>
<dbReference type="PROSITE" id="PS50093">
    <property type="entry name" value="PKD"/>
    <property type="match status" value="3"/>
</dbReference>
<reference evidence="8" key="1">
    <citation type="journal article" date="2019" name="Int. J. Syst. Evol. Microbiol.">
        <title>The Global Catalogue of Microorganisms (GCM) 10K type strain sequencing project: providing services to taxonomists for standard genome sequencing and annotation.</title>
        <authorList>
            <consortium name="The Broad Institute Genomics Platform"/>
            <consortium name="The Broad Institute Genome Sequencing Center for Infectious Disease"/>
            <person name="Wu L."/>
            <person name="Ma J."/>
        </authorList>
    </citation>
    <scope>NUCLEOTIDE SEQUENCE [LARGE SCALE GENOMIC DNA]</scope>
    <source>
        <strain evidence="8">KCTC 22437</strain>
    </source>
</reference>
<sequence>MDKLLPVLLNKHLNKRVCRAVWMCLVLLFITQYTRAQSLGDPIVHITFGSGTSSYAPPLAPDSGYTTYTPTAPKSPDDGQYGIFNTTAGLNPGWIVTTDHTGDPNGYMMIVNADYTKGLFYTRTIHGLCGGTTYQFGAWIRNILRGNGILPNVIFSIETPDGQVLDSLDTGDIQNYYNWRQYGFTFTTPSGVQSVVVKMTNNAFGGGGNDMAIDDITFRPYGTAFTTAFDNASLSTFCSKNPQSITLRSLTPLDTGFAQRLQRYDNGQWLNHSLPTKDTAITFMTPDTPGVYTYRLIKADLGNIDYSKCVVASNTLPISVVPPAFINFLMPDTVCFGDTVRIKDQTLTQGVVITSRTWDFGDGATSSDQNPTHNYAASGDYTVKQTVNTDLGCSSEFSRPIHVVAPAQIAFNYSLADCATKTLLFEDKTAMPEGYIVSRTWDFGDGTAPLVANQPNLQHKYNIAGVYKVIFTIKTNSGCQYTLSKNITVYNPPIVNFKLPEVCVSDVAQFLDSTVVDPGVTVSYLWNFGDGNAAPADNTSTQRNPFHKYTQANNYQVTLKINTSDGCEQTITKTFTVNGANPHAAFTIPNPTVCSNQDIFVVNNSTVDFGTVARLKWDFGDGTPPLVDDNPTLGKTYHHRYPEVNLPTSFKNYNIILTAYSGSGEASCVEESPPQTVTLLAVPQVTLSAPDSVCLNFGNVQFAVQETSGATGGGSFSGTAISSTGLFDPLKAGVGSYNIQYIYIASTGCADTLVHKIKVNPIGTVNLGPDIALPDYESTTLQPTVSGDGLKFKWTPATGLSSDTIANPMVKINQDMTYTLTVTNKYGCSVSDQISIVSLHGVVPPNAFTPNGDGINDTWVIKNLSAYKDCTVDVFNRNGQKVFTSVGYSAIGWDGRFSGSDLPVGVYYYIINPKHGQKVISGYVTIIR</sequence>
<dbReference type="EMBL" id="JBHUPD010000001">
    <property type="protein sequence ID" value="MFD2872204.1"/>
    <property type="molecule type" value="Genomic_DNA"/>
</dbReference>
<feature type="domain" description="PKD" evidence="6">
    <location>
        <begin position="510"/>
        <end position="577"/>
    </location>
</feature>
<evidence type="ECO:0000256" key="2">
    <source>
        <dbReference type="ARBA" id="ARBA00022692"/>
    </source>
</evidence>
<feature type="domain" description="PKD" evidence="6">
    <location>
        <begin position="354"/>
        <end position="410"/>
    </location>
</feature>
<keyword evidence="8" id="KW-1185">Reference proteome</keyword>